<dbReference type="Proteomes" id="UP000283981">
    <property type="component" value="Unassembled WGS sequence"/>
</dbReference>
<organism evidence="2 4">
    <name type="scientific">Mediterraneibacter gnavus</name>
    <name type="common">Ruminococcus gnavus</name>
    <dbReference type="NCBI Taxonomy" id="33038"/>
    <lineage>
        <taxon>Bacteria</taxon>
        <taxon>Bacillati</taxon>
        <taxon>Bacillota</taxon>
        <taxon>Clostridia</taxon>
        <taxon>Lachnospirales</taxon>
        <taxon>Lachnospiraceae</taxon>
        <taxon>Mediterraneibacter</taxon>
    </lineage>
</organism>
<dbReference type="Proteomes" id="UP000283992">
    <property type="component" value="Unassembled WGS sequence"/>
</dbReference>
<dbReference type="EMBL" id="QRTJ01000048">
    <property type="protein sequence ID" value="RGQ60533.1"/>
    <property type="molecule type" value="Genomic_DNA"/>
</dbReference>
<sequence>MWSAYICMYSVAEEEQCQVNNMEYDSKRGKKDGLICLEHGMHRLENKWNICRKRHFSIIWHQLCLMV</sequence>
<dbReference type="Proteomes" id="UP000286137">
    <property type="component" value="Unassembled WGS sequence"/>
</dbReference>
<name>A0A414URI4_MEDGN</name>
<accession>A0A414URI4</accession>
<evidence type="ECO:0000313" key="2">
    <source>
        <dbReference type="EMBL" id="RHG78923.1"/>
    </source>
</evidence>
<evidence type="ECO:0000313" key="3">
    <source>
        <dbReference type="EMBL" id="RHJ14761.1"/>
    </source>
</evidence>
<protein>
    <submittedName>
        <fullName evidence="2">Uncharacterized protein</fullName>
    </submittedName>
</protein>
<evidence type="ECO:0000313" key="5">
    <source>
        <dbReference type="Proteomes" id="UP000283992"/>
    </source>
</evidence>
<reference evidence="4 5" key="1">
    <citation type="submission" date="2018-08" db="EMBL/GenBank/DDBJ databases">
        <title>A genome reference for cultivated species of the human gut microbiota.</title>
        <authorList>
            <person name="Zou Y."/>
            <person name="Xue W."/>
            <person name="Luo G."/>
        </authorList>
    </citation>
    <scope>NUCLEOTIDE SEQUENCE [LARGE SCALE GENOMIC DNA]</scope>
    <source>
        <strain evidence="1 6">AF27-4BH</strain>
        <strain evidence="3 5">AM12-54</strain>
        <strain evidence="2 4">AM21-18</strain>
    </source>
</reference>
<gene>
    <name evidence="3" type="ORF">DW142_04735</name>
    <name evidence="2" type="ORF">DW243_16940</name>
    <name evidence="1" type="ORF">DWY88_15765</name>
</gene>
<evidence type="ECO:0000313" key="1">
    <source>
        <dbReference type="EMBL" id="RGQ60533.1"/>
    </source>
</evidence>
<dbReference type="EMBL" id="QRIS01000046">
    <property type="protein sequence ID" value="RHG78923.1"/>
    <property type="molecule type" value="Genomic_DNA"/>
</dbReference>
<evidence type="ECO:0000313" key="6">
    <source>
        <dbReference type="Proteomes" id="UP000286137"/>
    </source>
</evidence>
<evidence type="ECO:0000313" key="4">
    <source>
        <dbReference type="Proteomes" id="UP000283981"/>
    </source>
</evidence>
<proteinExistence type="predicted"/>
<dbReference type="AlphaFoldDB" id="A0A414URI4"/>
<comment type="caution">
    <text evidence="2">The sequence shown here is derived from an EMBL/GenBank/DDBJ whole genome shotgun (WGS) entry which is preliminary data.</text>
</comment>
<dbReference type="EMBL" id="QRLN01000004">
    <property type="protein sequence ID" value="RHJ14761.1"/>
    <property type="molecule type" value="Genomic_DNA"/>
</dbReference>